<reference evidence="1" key="2">
    <citation type="submission" date="2021-01" db="EMBL/GenBank/DDBJ databases">
        <authorList>
            <person name="Schikora-Tamarit M.A."/>
        </authorList>
    </citation>
    <scope>NUCLEOTIDE SEQUENCE</scope>
    <source>
        <strain evidence="1">CBS6341</strain>
    </source>
</reference>
<gene>
    <name evidence="1" type="ORF">WICMUC_005387</name>
</gene>
<name>A0A9P8T6F4_9ASCO</name>
<dbReference type="Proteomes" id="UP000769528">
    <property type="component" value="Unassembled WGS sequence"/>
</dbReference>
<dbReference type="EMBL" id="JAEUBF010001392">
    <property type="protein sequence ID" value="KAH3667040.1"/>
    <property type="molecule type" value="Genomic_DNA"/>
</dbReference>
<evidence type="ECO:0000313" key="1">
    <source>
        <dbReference type="EMBL" id="KAH3667040.1"/>
    </source>
</evidence>
<protein>
    <submittedName>
        <fullName evidence="1">Uncharacterized protein</fullName>
    </submittedName>
</protein>
<proteinExistence type="predicted"/>
<keyword evidence="2" id="KW-1185">Reference proteome</keyword>
<accession>A0A9P8T6F4</accession>
<dbReference type="AlphaFoldDB" id="A0A9P8T6F4"/>
<reference evidence="1" key="1">
    <citation type="journal article" date="2021" name="Open Biol.">
        <title>Shared evolutionary footprints suggest mitochondrial oxidative damage underlies multiple complex I losses in fungi.</title>
        <authorList>
            <person name="Schikora-Tamarit M.A."/>
            <person name="Marcet-Houben M."/>
            <person name="Nosek J."/>
            <person name="Gabaldon T."/>
        </authorList>
    </citation>
    <scope>NUCLEOTIDE SEQUENCE</scope>
    <source>
        <strain evidence="1">CBS6341</strain>
    </source>
</reference>
<organism evidence="1 2">
    <name type="scientific">Wickerhamomyces mucosus</name>
    <dbReference type="NCBI Taxonomy" id="1378264"/>
    <lineage>
        <taxon>Eukaryota</taxon>
        <taxon>Fungi</taxon>
        <taxon>Dikarya</taxon>
        <taxon>Ascomycota</taxon>
        <taxon>Saccharomycotina</taxon>
        <taxon>Saccharomycetes</taxon>
        <taxon>Phaffomycetales</taxon>
        <taxon>Wickerhamomycetaceae</taxon>
        <taxon>Wickerhamomyces</taxon>
    </lineage>
</organism>
<evidence type="ECO:0000313" key="2">
    <source>
        <dbReference type="Proteomes" id="UP000769528"/>
    </source>
</evidence>
<comment type="caution">
    <text evidence="1">The sequence shown here is derived from an EMBL/GenBank/DDBJ whole genome shotgun (WGS) entry which is preliminary data.</text>
</comment>
<sequence>MRAGFGSSNYNKAPTIKLIKPTLNPVGIFLPAANPAEDFDCEDDAVFDDDNEVSEADTKEVAELFVKTPDDKVLVELEEFLESEAMANKPFAADNEEAYATDDIEAETAESEALEIEYNDAS</sequence>